<evidence type="ECO:0000256" key="2">
    <source>
        <dbReference type="ARBA" id="ARBA00008017"/>
    </source>
</evidence>
<dbReference type="InterPro" id="IPR016688">
    <property type="entry name" value="MscS-like_plants/fungi"/>
</dbReference>
<dbReference type="OMA" id="SCMINEL"/>
<evidence type="ECO:0000259" key="7">
    <source>
        <dbReference type="Pfam" id="PF00924"/>
    </source>
</evidence>
<dbReference type="PANTHER" id="PTHR31618">
    <property type="entry name" value="MECHANOSENSITIVE ION CHANNEL PROTEIN 5"/>
    <property type="match status" value="1"/>
</dbReference>
<evidence type="ECO:0000313" key="8">
    <source>
        <dbReference type="EMBL" id="ELQ75137.1"/>
    </source>
</evidence>
<dbReference type="PANTHER" id="PTHR31618:SF1">
    <property type="entry name" value="EF-HAND DOMAIN-CONTAINING PROTEIN"/>
    <property type="match status" value="1"/>
</dbReference>
<dbReference type="Pfam" id="PF00924">
    <property type="entry name" value="MS_channel_2nd"/>
    <property type="match status" value="1"/>
</dbReference>
<dbReference type="InterPro" id="IPR006685">
    <property type="entry name" value="MscS_channel_2nd"/>
</dbReference>
<sequence length="593" mass="69411">MEMYLTILTLTLVALHTVSVFAFYISKIKTVSFCGVLIFGLVSPYVFSCMINELEIGIYFRVLSRIFKYYCIISIIVAINVIKPFEHYIMCFVILALVAIIDIYRAYMVEYAKDMYRARLDSGVMKNVLKFEKYVLFELGMLKQSELDTHHETVKTFWKRGQPVSLDPEMSFRRWSGKKRPGQIRREPLKDLNRDELADFLGFDRNEIGENIIDETSESGTEQLFYRTRNDNEFDIVSHQGIRMLKTITKVPTLSHLENFKTVKQLPNDELARIAKKYRFRTIFDEQQHSKKNYDPSLLGTITVQSLRKRFEVQHAIEIYRMISHGIHGDVVYDNFRWNIRQLNIERGHLHSSIDDYKHLKKVLTTFSALIILVIILSLSPLLLKMKIPYLRIPTPMLLFGFLAILKDPLTSFIFIIYSHPFDSGDRIVIRGDTHMVQKINLYNTTLQKWNGELISISNKWLANHITKNYRRSEAQKWEIFVIIASNTPVSKIDELKKKFKSLAKKHRDDYPSITCNVVGIENSNKMKLVVYVTHSANFQIGLYRWKRHTLFMQYLIEYLTELNITYLPMDTPVKVDGVSVNDELFMDMCGTN</sequence>
<feature type="transmembrane region" description="Helical" evidence="6">
    <location>
        <begin position="30"/>
        <end position="50"/>
    </location>
</feature>
<name>L7JWL6_TRAHO</name>
<dbReference type="HOGENOM" id="CLU_475676_0_0_1"/>
<feature type="domain" description="Mechanosensitive ion channel MscS" evidence="7">
    <location>
        <begin position="412"/>
        <end position="472"/>
    </location>
</feature>
<keyword evidence="9" id="KW-1185">Reference proteome</keyword>
<reference evidence="8 9" key="1">
    <citation type="journal article" date="2012" name="PLoS Pathog.">
        <title>The genome of the obligate intracellular parasite Trachipleistophora hominis: new insights into microsporidian genome dynamics and reductive evolution.</title>
        <authorList>
            <person name="Heinz E."/>
            <person name="Williams T.A."/>
            <person name="Nakjang S."/>
            <person name="Noel C.J."/>
            <person name="Swan D.C."/>
            <person name="Goldberg A.V."/>
            <person name="Harris S.R."/>
            <person name="Weinmaier T."/>
            <person name="Markert S."/>
            <person name="Becher D."/>
            <person name="Bernhardt J."/>
            <person name="Dagan T."/>
            <person name="Hacker C."/>
            <person name="Lucocq J.M."/>
            <person name="Schweder T."/>
            <person name="Rattei T."/>
            <person name="Hall N."/>
            <person name="Hirt R.P."/>
            <person name="Embley T.M."/>
        </authorList>
    </citation>
    <scope>NUCLEOTIDE SEQUENCE [LARGE SCALE GENOMIC DNA]</scope>
</reference>
<evidence type="ECO:0000256" key="4">
    <source>
        <dbReference type="ARBA" id="ARBA00022989"/>
    </source>
</evidence>
<accession>L7JWL6</accession>
<evidence type="ECO:0000313" key="9">
    <source>
        <dbReference type="Proteomes" id="UP000011185"/>
    </source>
</evidence>
<feature type="transmembrane region" description="Helical" evidence="6">
    <location>
        <begin position="62"/>
        <end position="81"/>
    </location>
</feature>
<dbReference type="GO" id="GO:0005886">
    <property type="term" value="C:plasma membrane"/>
    <property type="evidence" value="ECO:0007669"/>
    <property type="project" value="TreeGrafter"/>
</dbReference>
<gene>
    <name evidence="8" type="ORF">THOM_1922</name>
</gene>
<feature type="transmembrane region" description="Helical" evidence="6">
    <location>
        <begin position="363"/>
        <end position="384"/>
    </location>
</feature>
<proteinExistence type="inferred from homology"/>
<dbReference type="InterPro" id="IPR023408">
    <property type="entry name" value="MscS_beta-dom_sf"/>
</dbReference>
<dbReference type="VEuPathDB" id="MicrosporidiaDB:THOM_1922"/>
<dbReference type="InParanoid" id="L7JWL6"/>
<keyword evidence="3 6" id="KW-0812">Transmembrane</keyword>
<comment type="subcellular location">
    <subcellularLocation>
        <location evidence="1">Membrane</location>
        <topology evidence="1">Multi-pass membrane protein</topology>
    </subcellularLocation>
</comment>
<dbReference type="OrthoDB" id="544685at2759"/>
<evidence type="ECO:0000256" key="3">
    <source>
        <dbReference type="ARBA" id="ARBA00022692"/>
    </source>
</evidence>
<dbReference type="SUPFAM" id="SSF50182">
    <property type="entry name" value="Sm-like ribonucleoproteins"/>
    <property type="match status" value="1"/>
</dbReference>
<dbReference type="GO" id="GO:0008381">
    <property type="term" value="F:mechanosensitive monoatomic ion channel activity"/>
    <property type="evidence" value="ECO:0007669"/>
    <property type="project" value="TreeGrafter"/>
</dbReference>
<feature type="transmembrane region" description="Helical" evidence="6">
    <location>
        <begin position="87"/>
        <end position="107"/>
    </location>
</feature>
<dbReference type="EMBL" id="JH993986">
    <property type="protein sequence ID" value="ELQ75137.1"/>
    <property type="molecule type" value="Genomic_DNA"/>
</dbReference>
<organism evidence="8 9">
    <name type="scientific">Trachipleistophora hominis</name>
    <name type="common">Microsporidian parasite</name>
    <dbReference type="NCBI Taxonomy" id="72359"/>
    <lineage>
        <taxon>Eukaryota</taxon>
        <taxon>Fungi</taxon>
        <taxon>Fungi incertae sedis</taxon>
        <taxon>Microsporidia</taxon>
        <taxon>Pleistophoridae</taxon>
        <taxon>Trachipleistophora</taxon>
    </lineage>
</organism>
<evidence type="ECO:0000256" key="6">
    <source>
        <dbReference type="SAM" id="Phobius"/>
    </source>
</evidence>
<dbReference type="GO" id="GO:0006820">
    <property type="term" value="P:monoatomic anion transport"/>
    <property type="evidence" value="ECO:0007669"/>
    <property type="project" value="TreeGrafter"/>
</dbReference>
<dbReference type="Gene3D" id="2.30.30.60">
    <property type="match status" value="1"/>
</dbReference>
<dbReference type="InterPro" id="IPR010920">
    <property type="entry name" value="LSM_dom_sf"/>
</dbReference>
<keyword evidence="4 6" id="KW-1133">Transmembrane helix</keyword>
<evidence type="ECO:0000256" key="1">
    <source>
        <dbReference type="ARBA" id="ARBA00004141"/>
    </source>
</evidence>
<dbReference type="AlphaFoldDB" id="L7JWL6"/>
<dbReference type="Proteomes" id="UP000011185">
    <property type="component" value="Unassembled WGS sequence"/>
</dbReference>
<feature type="transmembrane region" description="Helical" evidence="6">
    <location>
        <begin position="396"/>
        <end position="418"/>
    </location>
</feature>
<evidence type="ECO:0000256" key="5">
    <source>
        <dbReference type="ARBA" id="ARBA00023136"/>
    </source>
</evidence>
<protein>
    <submittedName>
        <fullName evidence="8">Small Conductance Mechanosensitive Ion Channel (MscS) Family</fullName>
    </submittedName>
</protein>
<comment type="similarity">
    <text evidence="2">Belongs to the MscS (TC 1.A.23) family.</text>
</comment>
<keyword evidence="5 6" id="KW-0472">Membrane</keyword>